<dbReference type="AlphaFoldDB" id="G9MW49"/>
<dbReference type="EMBL" id="ABDF02000072">
    <property type="protein sequence ID" value="EHK21345.1"/>
    <property type="molecule type" value="Genomic_DNA"/>
</dbReference>
<protein>
    <submittedName>
        <fullName evidence="1">Uncharacterized protein</fullName>
    </submittedName>
</protein>
<dbReference type="HOGENOM" id="CLU_1086104_0_0_1"/>
<dbReference type="RefSeq" id="XP_013955541.1">
    <property type="nucleotide sequence ID" value="XM_014100066.1"/>
</dbReference>
<keyword evidence="2" id="KW-1185">Reference proteome</keyword>
<comment type="caution">
    <text evidence="1">The sequence shown here is derived from an EMBL/GenBank/DDBJ whole genome shotgun (WGS) entry which is preliminary data.</text>
</comment>
<dbReference type="GeneID" id="25797333"/>
<dbReference type="VEuPathDB" id="FungiDB:TRIVIDRAFT_70300"/>
<gene>
    <name evidence="1" type="ORF">TRIVIDRAFT_70300</name>
</gene>
<proteinExistence type="predicted"/>
<evidence type="ECO:0000313" key="2">
    <source>
        <dbReference type="Proteomes" id="UP000007115"/>
    </source>
</evidence>
<organism evidence="1 2">
    <name type="scientific">Hypocrea virens (strain Gv29-8 / FGSC 10586)</name>
    <name type="common">Gliocladium virens</name>
    <name type="synonym">Trichoderma virens</name>
    <dbReference type="NCBI Taxonomy" id="413071"/>
    <lineage>
        <taxon>Eukaryota</taxon>
        <taxon>Fungi</taxon>
        <taxon>Dikarya</taxon>
        <taxon>Ascomycota</taxon>
        <taxon>Pezizomycotina</taxon>
        <taxon>Sordariomycetes</taxon>
        <taxon>Hypocreomycetidae</taxon>
        <taxon>Hypocreales</taxon>
        <taxon>Hypocreaceae</taxon>
        <taxon>Trichoderma</taxon>
    </lineage>
</organism>
<evidence type="ECO:0000313" key="1">
    <source>
        <dbReference type="EMBL" id="EHK21345.1"/>
    </source>
</evidence>
<accession>G9MW49</accession>
<name>G9MW49_HYPVG</name>
<dbReference type="InParanoid" id="G9MW49"/>
<reference evidence="1 2" key="1">
    <citation type="journal article" date="2011" name="Genome Biol.">
        <title>Comparative genome sequence analysis underscores mycoparasitism as the ancestral life style of Trichoderma.</title>
        <authorList>
            <person name="Kubicek C.P."/>
            <person name="Herrera-Estrella A."/>
            <person name="Seidl-Seiboth V."/>
            <person name="Martinez D.A."/>
            <person name="Druzhinina I.S."/>
            <person name="Thon M."/>
            <person name="Zeilinger S."/>
            <person name="Casas-Flores S."/>
            <person name="Horwitz B.A."/>
            <person name="Mukherjee P.K."/>
            <person name="Mukherjee M."/>
            <person name="Kredics L."/>
            <person name="Alcaraz L.D."/>
            <person name="Aerts A."/>
            <person name="Antal Z."/>
            <person name="Atanasova L."/>
            <person name="Cervantes-Badillo M.G."/>
            <person name="Challacombe J."/>
            <person name="Chertkov O."/>
            <person name="McCluskey K."/>
            <person name="Coulpier F."/>
            <person name="Deshpande N."/>
            <person name="von Doehren H."/>
            <person name="Ebbole D.J."/>
            <person name="Esquivel-Naranjo E.U."/>
            <person name="Fekete E."/>
            <person name="Flipphi M."/>
            <person name="Glaser F."/>
            <person name="Gomez-Rodriguez E.Y."/>
            <person name="Gruber S."/>
            <person name="Han C."/>
            <person name="Henrissat B."/>
            <person name="Hermosa R."/>
            <person name="Hernandez-Onate M."/>
            <person name="Karaffa L."/>
            <person name="Kosti I."/>
            <person name="Le Crom S."/>
            <person name="Lindquist E."/>
            <person name="Lucas S."/>
            <person name="Luebeck M."/>
            <person name="Luebeck P.S."/>
            <person name="Margeot A."/>
            <person name="Metz B."/>
            <person name="Misra M."/>
            <person name="Nevalainen H."/>
            <person name="Omann M."/>
            <person name="Packer N."/>
            <person name="Perrone G."/>
            <person name="Uresti-Rivera E.E."/>
            <person name="Salamov A."/>
            <person name="Schmoll M."/>
            <person name="Seiboth B."/>
            <person name="Shapiro H."/>
            <person name="Sukno S."/>
            <person name="Tamayo-Ramos J.A."/>
            <person name="Tisch D."/>
            <person name="Wiest A."/>
            <person name="Wilkinson H.H."/>
            <person name="Zhang M."/>
            <person name="Coutinho P.M."/>
            <person name="Kenerley C.M."/>
            <person name="Monte E."/>
            <person name="Baker S.E."/>
            <person name="Grigoriev I.V."/>
        </authorList>
    </citation>
    <scope>NUCLEOTIDE SEQUENCE [LARGE SCALE GENOMIC DNA]</scope>
    <source>
        <strain evidence="2">Gv29-8 / FGSC 10586</strain>
    </source>
</reference>
<dbReference type="Proteomes" id="UP000007115">
    <property type="component" value="Unassembled WGS sequence"/>
</dbReference>
<sequence>MAPPLLAHLSWPAPAGNLSSLRQRLRQGRVLSKYFLVVWARSGSAAVGPPPIVVTDGWLLGCNAIRPWYDAAGSNSVACFGAVSKSKQPQGSPLDPAPTGNARGDVFTICLLQSAIFTQPDSTLPSVRCDGPFDSSSCIDGVAAVIWAISALQQEAPVRLAELAPLETMPKKRGARGLASLVTDYTSPVEMYSMEARRLIHIHIHIHWQIPHQKATLLLLASNCPLTLDWGHAVRERGSVPELPLGSIQEALTYEC</sequence>